<evidence type="ECO:0000256" key="4">
    <source>
        <dbReference type="ARBA" id="ARBA00022989"/>
    </source>
</evidence>
<dbReference type="PANTHER" id="PTHR21716:SF62">
    <property type="entry name" value="TRANSPORT PROTEIN YDBI-RELATED"/>
    <property type="match status" value="1"/>
</dbReference>
<feature type="transmembrane region" description="Helical" evidence="6">
    <location>
        <begin position="66"/>
        <end position="87"/>
    </location>
</feature>
<reference evidence="7 8" key="1">
    <citation type="journal article" date="2019" name="Microorganisms">
        <title>Paenibacillus lutrae sp. nov., A Chitinolytic Species Isolated from A River Otter in Castril Natural Park, Granada, Spain.</title>
        <authorList>
            <person name="Rodriguez M."/>
            <person name="Reina J.C."/>
            <person name="Bejar V."/>
            <person name="Llamas I."/>
        </authorList>
    </citation>
    <scope>NUCLEOTIDE SEQUENCE [LARGE SCALE GENOMIC DNA]</scope>
    <source>
        <strain evidence="7 8">N10</strain>
    </source>
</reference>
<evidence type="ECO:0000256" key="5">
    <source>
        <dbReference type="ARBA" id="ARBA00023136"/>
    </source>
</evidence>
<evidence type="ECO:0000313" key="7">
    <source>
        <dbReference type="EMBL" id="MVP01770.1"/>
    </source>
</evidence>
<evidence type="ECO:0000256" key="3">
    <source>
        <dbReference type="ARBA" id="ARBA00022692"/>
    </source>
</evidence>
<dbReference type="EMBL" id="RHLK01000015">
    <property type="protein sequence ID" value="MVP01770.1"/>
    <property type="molecule type" value="Genomic_DNA"/>
</dbReference>
<proteinExistence type="inferred from homology"/>
<comment type="similarity">
    <text evidence="2">Belongs to the autoinducer-2 exporter (AI-2E) (TC 2.A.86) family.</text>
</comment>
<dbReference type="Proteomes" id="UP000490800">
    <property type="component" value="Unassembled WGS sequence"/>
</dbReference>
<comment type="caution">
    <text evidence="7">The sequence shown here is derived from an EMBL/GenBank/DDBJ whole genome shotgun (WGS) entry which is preliminary data.</text>
</comment>
<evidence type="ECO:0000313" key="8">
    <source>
        <dbReference type="Proteomes" id="UP000490800"/>
    </source>
</evidence>
<feature type="transmembrane region" description="Helical" evidence="6">
    <location>
        <begin position="232"/>
        <end position="255"/>
    </location>
</feature>
<feature type="transmembrane region" description="Helical" evidence="6">
    <location>
        <begin position="262"/>
        <end position="283"/>
    </location>
</feature>
<feature type="transmembrane region" description="Helical" evidence="6">
    <location>
        <begin position="15"/>
        <end position="45"/>
    </location>
</feature>
<dbReference type="AlphaFoldDB" id="A0A7X3FLC8"/>
<feature type="transmembrane region" description="Helical" evidence="6">
    <location>
        <begin position="148"/>
        <end position="167"/>
    </location>
</feature>
<keyword evidence="3 6" id="KW-0812">Transmembrane</keyword>
<dbReference type="Pfam" id="PF01594">
    <property type="entry name" value="AI-2E_transport"/>
    <property type="match status" value="1"/>
</dbReference>
<keyword evidence="8" id="KW-1185">Reference proteome</keyword>
<protein>
    <submittedName>
        <fullName evidence="7">AI-2E family transporter</fullName>
    </submittedName>
</protein>
<keyword evidence="5 6" id="KW-0472">Membrane</keyword>
<keyword evidence="4 6" id="KW-1133">Transmembrane helix</keyword>
<evidence type="ECO:0000256" key="1">
    <source>
        <dbReference type="ARBA" id="ARBA00004141"/>
    </source>
</evidence>
<dbReference type="PANTHER" id="PTHR21716">
    <property type="entry name" value="TRANSMEMBRANE PROTEIN"/>
    <property type="match status" value="1"/>
</dbReference>
<feature type="transmembrane region" description="Helical" evidence="6">
    <location>
        <begin position="303"/>
        <end position="331"/>
    </location>
</feature>
<feature type="transmembrane region" description="Helical" evidence="6">
    <location>
        <begin position="205"/>
        <end position="226"/>
    </location>
</feature>
<evidence type="ECO:0000256" key="2">
    <source>
        <dbReference type="ARBA" id="ARBA00009773"/>
    </source>
</evidence>
<dbReference type="GO" id="GO:0016020">
    <property type="term" value="C:membrane"/>
    <property type="evidence" value="ECO:0007669"/>
    <property type="project" value="UniProtKB-SubCell"/>
</dbReference>
<sequence>MFTKDFFQSKGFRRILIFALLAVILYLMRSMINLILLTFIFAFLMDRLQTFVSSRLNRFVRVDRRWIVVVSYVVFLSVLVVAVYRYFPVVANQVSQVVSQLYDFYTQPQDNEVLSYIVNLVKPYVEQSEISKYMNQGFGFVFKSVTDIGKVLMQLFIALMLSLFFLLEKPRIIRFTARFKQSKIAPFYEEVAFFGSRFVQSFGKVLEAQFIIALVNGILSVIALWIMGFPQLIGLGIMIFLLGLIPVAGVLISLIPLCTIAYSIGGIMMVVYVLIMIAVLHALESYMLNPKLMSAKTNLPVFYTFIVLIFSEHFMGVWGLIIGIPIFMFLLDVTAVTRDNDSDTPVKTKPVV</sequence>
<accession>A0A7X3FLC8</accession>
<evidence type="ECO:0000256" key="6">
    <source>
        <dbReference type="SAM" id="Phobius"/>
    </source>
</evidence>
<name>A0A7X3FLC8_9BACL</name>
<comment type="subcellular location">
    <subcellularLocation>
        <location evidence="1">Membrane</location>
        <topology evidence="1">Multi-pass membrane protein</topology>
    </subcellularLocation>
</comment>
<dbReference type="RefSeq" id="WP_157338202.1">
    <property type="nucleotide sequence ID" value="NZ_RHLK01000015.1"/>
</dbReference>
<dbReference type="OrthoDB" id="9772136at2"/>
<gene>
    <name evidence="7" type="ORF">EDM21_19940</name>
</gene>
<dbReference type="GO" id="GO:0055085">
    <property type="term" value="P:transmembrane transport"/>
    <property type="evidence" value="ECO:0007669"/>
    <property type="project" value="TreeGrafter"/>
</dbReference>
<organism evidence="7 8">
    <name type="scientific">Paenibacillus lutrae</name>
    <dbReference type="NCBI Taxonomy" id="2078573"/>
    <lineage>
        <taxon>Bacteria</taxon>
        <taxon>Bacillati</taxon>
        <taxon>Bacillota</taxon>
        <taxon>Bacilli</taxon>
        <taxon>Bacillales</taxon>
        <taxon>Paenibacillaceae</taxon>
        <taxon>Paenibacillus</taxon>
    </lineage>
</organism>
<dbReference type="InterPro" id="IPR002549">
    <property type="entry name" value="AI-2E-like"/>
</dbReference>